<sequence length="232" mass="25682">MNKKSPLYSLTGLLAIGALTGTLLVNRTQAQSPNADQPAPPPQSGMMAPSAQHFIEMMIPHHQDAVEMANLALARAKHPELKTLAVAIKRDQTREIQQMRGWYKAWYGKEVPATAMMNGSGMMGNQGMMGSQQGTGQGMMGGSGMMGNQQGMGQGMMTRNGMMRTDLTALKNAPDFDKEFLRQMIPHHQMAVHMAQMVQNQKTRPEIRTLAQSILKSQTAEIKQMQQWQKAW</sequence>
<dbReference type="PANTHER" id="PTHR36933:SF1">
    <property type="entry name" value="SLL0788 PROTEIN"/>
    <property type="match status" value="1"/>
</dbReference>
<dbReference type="Pfam" id="PF03713">
    <property type="entry name" value="DUF305"/>
    <property type="match status" value="1"/>
</dbReference>
<gene>
    <name evidence="3" type="ORF">C7B82_25065</name>
</gene>
<keyword evidence="4" id="KW-1185">Reference proteome</keyword>
<name>A0A2T1DWU8_9CYAN</name>
<dbReference type="EMBL" id="PVWK01000137">
    <property type="protein sequence ID" value="PSB24942.1"/>
    <property type="molecule type" value="Genomic_DNA"/>
</dbReference>
<dbReference type="RefSeq" id="WP_106259498.1">
    <property type="nucleotide sequence ID" value="NZ_CAWNSW010000064.1"/>
</dbReference>
<feature type="domain" description="DUF305" evidence="2">
    <location>
        <begin position="52"/>
        <end position="228"/>
    </location>
</feature>
<comment type="caution">
    <text evidence="3">The sequence shown here is derived from an EMBL/GenBank/DDBJ whole genome shotgun (WGS) entry which is preliminary data.</text>
</comment>
<feature type="region of interest" description="Disordered" evidence="1">
    <location>
        <begin position="29"/>
        <end position="48"/>
    </location>
</feature>
<reference evidence="3 4" key="2">
    <citation type="submission" date="2018-03" db="EMBL/GenBank/DDBJ databases">
        <title>The ancient ancestry and fast evolution of plastids.</title>
        <authorList>
            <person name="Moore K.R."/>
            <person name="Magnabosco C."/>
            <person name="Momper L."/>
            <person name="Gold D.A."/>
            <person name="Bosak T."/>
            <person name="Fournier G.P."/>
        </authorList>
    </citation>
    <scope>NUCLEOTIDE SEQUENCE [LARGE SCALE GENOMIC DNA]</scope>
    <source>
        <strain evidence="3 4">ULC18</strain>
    </source>
</reference>
<protein>
    <submittedName>
        <fullName evidence="3">DUF305 domain-containing protein</fullName>
    </submittedName>
</protein>
<dbReference type="InterPro" id="IPR005183">
    <property type="entry name" value="DUF305_CopM-like"/>
</dbReference>
<evidence type="ECO:0000256" key="1">
    <source>
        <dbReference type="SAM" id="MobiDB-lite"/>
    </source>
</evidence>
<evidence type="ECO:0000313" key="4">
    <source>
        <dbReference type="Proteomes" id="UP000239576"/>
    </source>
</evidence>
<evidence type="ECO:0000259" key="2">
    <source>
        <dbReference type="Pfam" id="PF03713"/>
    </source>
</evidence>
<evidence type="ECO:0000313" key="3">
    <source>
        <dbReference type="EMBL" id="PSB24942.1"/>
    </source>
</evidence>
<dbReference type="Proteomes" id="UP000239576">
    <property type="component" value="Unassembled WGS sequence"/>
</dbReference>
<reference evidence="4" key="1">
    <citation type="submission" date="2018-02" db="EMBL/GenBank/DDBJ databases">
        <authorList>
            <person name="Moore K."/>
            <person name="Momper L."/>
        </authorList>
    </citation>
    <scope>NUCLEOTIDE SEQUENCE [LARGE SCALE GENOMIC DNA]</scope>
    <source>
        <strain evidence="4">ULC18</strain>
    </source>
</reference>
<accession>A0A2T1DWU8</accession>
<dbReference type="AlphaFoldDB" id="A0A2T1DWU8"/>
<dbReference type="PANTHER" id="PTHR36933">
    <property type="entry name" value="SLL0788 PROTEIN"/>
    <property type="match status" value="1"/>
</dbReference>
<dbReference type="OrthoDB" id="517560at2"/>
<organism evidence="3 4">
    <name type="scientific">Stenomitos frigidus ULC18</name>
    <dbReference type="NCBI Taxonomy" id="2107698"/>
    <lineage>
        <taxon>Bacteria</taxon>
        <taxon>Bacillati</taxon>
        <taxon>Cyanobacteriota</taxon>
        <taxon>Cyanophyceae</taxon>
        <taxon>Leptolyngbyales</taxon>
        <taxon>Leptolyngbyaceae</taxon>
        <taxon>Stenomitos</taxon>
    </lineage>
</organism>
<dbReference type="Gene3D" id="1.20.1260.10">
    <property type="match status" value="1"/>
</dbReference>
<proteinExistence type="predicted"/>
<dbReference type="InterPro" id="IPR012347">
    <property type="entry name" value="Ferritin-like"/>
</dbReference>